<dbReference type="Pfam" id="PF00198">
    <property type="entry name" value="2-oxoacid_dh"/>
    <property type="match status" value="1"/>
</dbReference>
<feature type="domain" description="Peripheral subunit-binding (PSBD)" evidence="7">
    <location>
        <begin position="145"/>
        <end position="182"/>
    </location>
</feature>
<reference evidence="8" key="1">
    <citation type="submission" date="2024-05" db="EMBL/GenBank/DDBJ databases">
        <title>Planctomycetes of the genus Singulisphaera possess chitinolytic capabilities.</title>
        <authorList>
            <person name="Ivanova A."/>
        </authorList>
    </citation>
    <scope>NUCLEOTIDE SEQUENCE</scope>
    <source>
        <strain evidence="8">Ch08T</strain>
    </source>
</reference>
<dbReference type="InterPro" id="IPR045257">
    <property type="entry name" value="E2/Pdx1"/>
</dbReference>
<dbReference type="InterPro" id="IPR003016">
    <property type="entry name" value="2-oxoA_DH_lipoyl-BS"/>
</dbReference>
<evidence type="ECO:0000256" key="5">
    <source>
        <dbReference type="SAM" id="MobiDB-lite"/>
    </source>
</evidence>
<dbReference type="InterPro" id="IPR036625">
    <property type="entry name" value="E3-bd_dom_sf"/>
</dbReference>
<dbReference type="InterPro" id="IPR023213">
    <property type="entry name" value="CAT-like_dom_sf"/>
</dbReference>
<name>A0AAU7C6F8_9BACT</name>
<protein>
    <recommendedName>
        <fullName evidence="4">Dihydrolipoamide acetyltransferase component of pyruvate dehydrogenase complex</fullName>
        <ecNumber evidence="4">2.3.1.-</ecNumber>
    </recommendedName>
</protein>
<dbReference type="Gene3D" id="4.10.320.10">
    <property type="entry name" value="E3-binding domain"/>
    <property type="match status" value="1"/>
</dbReference>
<dbReference type="SUPFAM" id="SSF47005">
    <property type="entry name" value="Peripheral subunit-binding domain of 2-oxo acid dehydrogenase complex"/>
    <property type="match status" value="1"/>
</dbReference>
<dbReference type="PANTHER" id="PTHR23151:SF90">
    <property type="entry name" value="DIHYDROLIPOYLLYSINE-RESIDUE ACETYLTRANSFERASE COMPONENT OF PYRUVATE DEHYDROGENASE COMPLEX, MITOCHONDRIAL-RELATED"/>
    <property type="match status" value="1"/>
</dbReference>
<dbReference type="PROSITE" id="PS51826">
    <property type="entry name" value="PSBD"/>
    <property type="match status" value="1"/>
</dbReference>
<keyword evidence="3 4" id="KW-0450">Lipoyl</keyword>
<organism evidence="8">
    <name type="scientific">Singulisphaera sp. Ch08</name>
    <dbReference type="NCBI Taxonomy" id="3120278"/>
    <lineage>
        <taxon>Bacteria</taxon>
        <taxon>Pseudomonadati</taxon>
        <taxon>Planctomycetota</taxon>
        <taxon>Planctomycetia</taxon>
        <taxon>Isosphaerales</taxon>
        <taxon>Isosphaeraceae</taxon>
        <taxon>Singulisphaera</taxon>
    </lineage>
</organism>
<proteinExistence type="inferred from homology"/>
<dbReference type="SUPFAM" id="SSF51230">
    <property type="entry name" value="Single hybrid motif"/>
    <property type="match status" value="1"/>
</dbReference>
<dbReference type="GO" id="GO:0006086">
    <property type="term" value="P:pyruvate decarboxylation to acetyl-CoA"/>
    <property type="evidence" value="ECO:0007669"/>
    <property type="project" value="InterPro"/>
</dbReference>
<dbReference type="PROSITE" id="PS00189">
    <property type="entry name" value="LIPOYL"/>
    <property type="match status" value="1"/>
</dbReference>
<dbReference type="PANTHER" id="PTHR23151">
    <property type="entry name" value="DIHYDROLIPOAMIDE ACETYL/SUCCINYL-TRANSFERASE-RELATED"/>
    <property type="match status" value="1"/>
</dbReference>
<dbReference type="PROSITE" id="PS50968">
    <property type="entry name" value="BIOTINYL_LIPOYL"/>
    <property type="match status" value="1"/>
</dbReference>
<dbReference type="SUPFAM" id="SSF52777">
    <property type="entry name" value="CoA-dependent acyltransferases"/>
    <property type="match status" value="1"/>
</dbReference>
<dbReference type="CDD" id="cd06849">
    <property type="entry name" value="lipoyl_domain"/>
    <property type="match status" value="1"/>
</dbReference>
<dbReference type="AlphaFoldDB" id="A0AAU7C6F8"/>
<dbReference type="GO" id="GO:0045254">
    <property type="term" value="C:pyruvate dehydrogenase complex"/>
    <property type="evidence" value="ECO:0007669"/>
    <property type="project" value="InterPro"/>
</dbReference>
<dbReference type="GO" id="GO:0016746">
    <property type="term" value="F:acyltransferase activity"/>
    <property type="evidence" value="ECO:0007669"/>
    <property type="project" value="UniProtKB-KW"/>
</dbReference>
<evidence type="ECO:0000259" key="6">
    <source>
        <dbReference type="PROSITE" id="PS50968"/>
    </source>
</evidence>
<evidence type="ECO:0000256" key="1">
    <source>
        <dbReference type="ARBA" id="ARBA00001938"/>
    </source>
</evidence>
<evidence type="ECO:0000259" key="7">
    <source>
        <dbReference type="PROSITE" id="PS51826"/>
    </source>
</evidence>
<dbReference type="RefSeq" id="WP_406693417.1">
    <property type="nucleotide sequence ID" value="NZ_CP155447.1"/>
</dbReference>
<dbReference type="InterPro" id="IPR011053">
    <property type="entry name" value="Single_hybrid_motif"/>
</dbReference>
<evidence type="ECO:0000256" key="4">
    <source>
        <dbReference type="RuleBase" id="RU003423"/>
    </source>
</evidence>
<dbReference type="InterPro" id="IPR001078">
    <property type="entry name" value="2-oxoacid_DH_actylTfrase"/>
</dbReference>
<feature type="region of interest" description="Disordered" evidence="5">
    <location>
        <begin position="92"/>
        <end position="124"/>
    </location>
</feature>
<dbReference type="Gene3D" id="3.30.559.10">
    <property type="entry name" value="Chloramphenicol acetyltransferase-like domain"/>
    <property type="match status" value="1"/>
</dbReference>
<accession>A0AAU7C6F8</accession>
<gene>
    <name evidence="8" type="ORF">V5E97_20545</name>
</gene>
<keyword evidence="4 8" id="KW-0808">Transferase</keyword>
<dbReference type="EC" id="2.3.1.-" evidence="4"/>
<evidence type="ECO:0000256" key="3">
    <source>
        <dbReference type="ARBA" id="ARBA00022823"/>
    </source>
</evidence>
<keyword evidence="4 8" id="KW-0012">Acyltransferase</keyword>
<dbReference type="InterPro" id="IPR004167">
    <property type="entry name" value="PSBD"/>
</dbReference>
<evidence type="ECO:0000256" key="2">
    <source>
        <dbReference type="ARBA" id="ARBA00007317"/>
    </source>
</evidence>
<dbReference type="EMBL" id="CP155447">
    <property type="protein sequence ID" value="XBH00746.1"/>
    <property type="molecule type" value="Genomic_DNA"/>
</dbReference>
<feature type="domain" description="Lipoyl-binding" evidence="6">
    <location>
        <begin position="2"/>
        <end position="77"/>
    </location>
</feature>
<evidence type="ECO:0000313" key="8">
    <source>
        <dbReference type="EMBL" id="XBH00746.1"/>
    </source>
</evidence>
<dbReference type="Gene3D" id="2.40.50.100">
    <property type="match status" value="1"/>
</dbReference>
<dbReference type="Pfam" id="PF00364">
    <property type="entry name" value="Biotin_lipoyl"/>
    <property type="match status" value="1"/>
</dbReference>
<comment type="similarity">
    <text evidence="2 4">Belongs to the 2-oxoacid dehydrogenase family.</text>
</comment>
<comment type="cofactor">
    <cofactor evidence="1 4">
        <name>(R)-lipoate</name>
        <dbReference type="ChEBI" id="CHEBI:83088"/>
    </cofactor>
</comment>
<dbReference type="InterPro" id="IPR000089">
    <property type="entry name" value="Biotin_lipoyl"/>
</dbReference>
<sequence>MPIEVTMPKLSPTMESGVLSQWLVKVGDQVKEGDLLADIETDKATMPMKAFDDGVVALLDHAVGDEIQLGDRVLVLARKGEDAKQVAAELGAKKTAGASKPQAAANGSDQSETHGAGSNGQDAHETNETVAVAAQGSASHGGRIKSSPLARKIAAASQVDLGSVPGSGPGGRVVRNDVELFLKTRGSAASSAPRPTAPTRSLAAERIPHTRMRKTIAQRMVEAKKVAPEIHVTVDIRADALVAIREQLNKQLASEKIKLSLGDFVTKGVALALRRHPGVNASYEPDAIVRHGEVNVGIAVALDGGLIVPVLRNADTLGLREVRLGSDALVQAARSNKLSPEQMSGGTFTISNLGMYGVRQFDAILNLPEVAILAVGAAEKRPVVQGDSLVIGTVMTVTLTADHRAVDGALAAEFLRTLKGFLEEPASMLL</sequence>
<dbReference type="Pfam" id="PF02817">
    <property type="entry name" value="E3_binding"/>
    <property type="match status" value="1"/>
</dbReference>